<name>A0A820MC13_9BILA</name>
<evidence type="ECO:0000313" key="1">
    <source>
        <dbReference type="EMBL" id="CAF4369754.1"/>
    </source>
</evidence>
<dbReference type="AlphaFoldDB" id="A0A820MC13"/>
<dbReference type="EMBL" id="CAJOBE010055143">
    <property type="protein sequence ID" value="CAF4369754.1"/>
    <property type="molecule type" value="Genomic_DNA"/>
</dbReference>
<gene>
    <name evidence="1" type="ORF">FNK824_LOCUS42957</name>
</gene>
<protein>
    <submittedName>
        <fullName evidence="1">Uncharacterized protein</fullName>
    </submittedName>
</protein>
<proteinExistence type="predicted"/>
<reference evidence="1" key="1">
    <citation type="submission" date="2021-02" db="EMBL/GenBank/DDBJ databases">
        <authorList>
            <person name="Nowell W R."/>
        </authorList>
    </citation>
    <scope>NUCLEOTIDE SEQUENCE</scope>
</reference>
<evidence type="ECO:0000313" key="2">
    <source>
        <dbReference type="Proteomes" id="UP000663874"/>
    </source>
</evidence>
<sequence>MPIKDTERFKQGFSNIRNCYKNIKERVTELTKDMKTKAFTTCKQSIAKKLGCQARCPGCGAKCGKPGHHEKEDVEVWQDPCKTCPPNYCTCKRPDPISVTTHETTYHLASAFHGWVYYPLRTPCLELCYQRWKTIGVNILKNLV</sequence>
<organism evidence="1 2">
    <name type="scientific">Rotaria sordida</name>
    <dbReference type="NCBI Taxonomy" id="392033"/>
    <lineage>
        <taxon>Eukaryota</taxon>
        <taxon>Metazoa</taxon>
        <taxon>Spiralia</taxon>
        <taxon>Gnathifera</taxon>
        <taxon>Rotifera</taxon>
        <taxon>Eurotatoria</taxon>
        <taxon>Bdelloidea</taxon>
        <taxon>Philodinida</taxon>
        <taxon>Philodinidae</taxon>
        <taxon>Rotaria</taxon>
    </lineage>
</organism>
<dbReference type="Proteomes" id="UP000663874">
    <property type="component" value="Unassembled WGS sequence"/>
</dbReference>
<accession>A0A820MC13</accession>
<comment type="caution">
    <text evidence="1">The sequence shown here is derived from an EMBL/GenBank/DDBJ whole genome shotgun (WGS) entry which is preliminary data.</text>
</comment>